<dbReference type="EMBL" id="AP026867">
    <property type="protein sequence ID" value="BDS15193.1"/>
    <property type="molecule type" value="Genomic_DNA"/>
</dbReference>
<gene>
    <name evidence="1" type="ORF">AsAng_0059770</name>
</gene>
<sequence>MISKKIILSCLFLLIAFHDGFSQGHVSQYLNQMLSVEQDPENPPTSIYIKLNTSNIEVHHMKGTRVMVTGKVRLGIPNVFFLEVLIKKGRYDLFLTPDGGSGLRLEDKSRQPMVLQGEQCQEEISYAIYVPETITSVVFENAVTGETGIINIKKRNQSTITASTNNQVLIKEK</sequence>
<keyword evidence="2" id="KW-1185">Reference proteome</keyword>
<name>A0A915YL33_9BACT</name>
<accession>A0A915YL33</accession>
<protein>
    <submittedName>
        <fullName evidence="1">Uncharacterized protein</fullName>
    </submittedName>
</protein>
<evidence type="ECO:0000313" key="2">
    <source>
        <dbReference type="Proteomes" id="UP001060919"/>
    </source>
</evidence>
<dbReference type="AlphaFoldDB" id="A0A915YL33"/>
<dbReference type="KEGG" id="aup:AsAng_0059770"/>
<proteinExistence type="predicted"/>
<dbReference type="Proteomes" id="UP001060919">
    <property type="component" value="Chromosome"/>
</dbReference>
<reference evidence="1" key="1">
    <citation type="submission" date="2022-09" db="EMBL/GenBank/DDBJ databases">
        <title>Aureispira anguillicida sp. nov., isolated from Leptocephalus of Japanese eel Anguilla japonica.</title>
        <authorList>
            <person name="Yuasa K."/>
            <person name="Mekata T."/>
            <person name="Ikunari K."/>
        </authorList>
    </citation>
    <scope>NUCLEOTIDE SEQUENCE</scope>
    <source>
        <strain evidence="1">EL160426</strain>
    </source>
</reference>
<dbReference type="RefSeq" id="WP_264790366.1">
    <property type="nucleotide sequence ID" value="NZ_AP026867.1"/>
</dbReference>
<organism evidence="1 2">
    <name type="scientific">Aureispira anguillae</name>
    <dbReference type="NCBI Taxonomy" id="2864201"/>
    <lineage>
        <taxon>Bacteria</taxon>
        <taxon>Pseudomonadati</taxon>
        <taxon>Bacteroidota</taxon>
        <taxon>Saprospiria</taxon>
        <taxon>Saprospirales</taxon>
        <taxon>Saprospiraceae</taxon>
        <taxon>Aureispira</taxon>
    </lineage>
</organism>
<evidence type="ECO:0000313" key="1">
    <source>
        <dbReference type="EMBL" id="BDS15193.1"/>
    </source>
</evidence>